<keyword evidence="1" id="KW-1133">Transmembrane helix</keyword>
<keyword evidence="1" id="KW-0472">Membrane</keyword>
<dbReference type="RefSeq" id="WP_010879780.1">
    <property type="nucleotide sequence ID" value="NZ_CP006577.1"/>
</dbReference>
<reference evidence="2 3" key="1">
    <citation type="submission" date="2013-07" db="EMBL/GenBank/DDBJ databases">
        <title>Genome of Archaeoglobus fulgidus.</title>
        <authorList>
            <person name="Fiebig A."/>
            <person name="Birkeland N.-K."/>
        </authorList>
    </citation>
    <scope>NUCLEOTIDE SEQUENCE [LARGE SCALE GENOMIC DNA]</scope>
    <source>
        <strain evidence="2 3">DSM 8774</strain>
    </source>
</reference>
<proteinExistence type="predicted"/>
<dbReference type="InterPro" id="IPR013320">
    <property type="entry name" value="ConA-like_dom_sf"/>
</dbReference>
<dbReference type="EMBL" id="CP006577">
    <property type="protein sequence ID" value="AIG99300.1"/>
    <property type="molecule type" value="Genomic_DNA"/>
</dbReference>
<feature type="transmembrane region" description="Helical" evidence="1">
    <location>
        <begin position="33"/>
        <end position="55"/>
    </location>
</feature>
<accession>A0A075WFZ7</accession>
<evidence type="ECO:0000313" key="2">
    <source>
        <dbReference type="EMBL" id="AIG99300.1"/>
    </source>
</evidence>
<gene>
    <name evidence="2" type="ORF">AFULGI_00025900</name>
</gene>
<keyword evidence="1" id="KW-0812">Transmembrane</keyword>
<evidence type="ECO:0008006" key="4">
    <source>
        <dbReference type="Google" id="ProtNLM"/>
    </source>
</evidence>
<evidence type="ECO:0000256" key="1">
    <source>
        <dbReference type="SAM" id="Phobius"/>
    </source>
</evidence>
<protein>
    <recommendedName>
        <fullName evidence="4">Concanavalin A-like lectin/glucanases superfamily</fullName>
    </recommendedName>
</protein>
<feature type="transmembrane region" description="Helical" evidence="1">
    <location>
        <begin position="5"/>
        <end position="21"/>
    </location>
</feature>
<name>A0A075WFZ7_ARCFL</name>
<sequence length="261" mass="30377">MDTRLIAIATFVVTFGILIVLKRLNYIESWDTFSILSILAAVLTIAAYFFTLVLFPQDYDQLKKEILDEINESLKNYEIYFKCKDFKKPIVKDGAVRIDKCVVMATKLNLTDHGYIVDLKFRSNWMDSKGTHAILFIDGDDAQINLFEREGEIFYIIKSKNKISGVYIQLKSVKWFDEAFSDNWNNIKIMWDTSKDEIWLEINGIRVSKKLNFDFNLNDSVIYLGSNPLEDTYAEGYFDRIMVYKSADTADFGTPTVRRFE</sequence>
<dbReference type="SUPFAM" id="SSF49899">
    <property type="entry name" value="Concanavalin A-like lectins/glucanases"/>
    <property type="match status" value="1"/>
</dbReference>
<organism evidence="2 3">
    <name type="scientific">Archaeoglobus fulgidus DSM 8774</name>
    <dbReference type="NCBI Taxonomy" id="1344584"/>
    <lineage>
        <taxon>Archaea</taxon>
        <taxon>Methanobacteriati</taxon>
        <taxon>Methanobacteriota</taxon>
        <taxon>Archaeoglobi</taxon>
        <taxon>Archaeoglobales</taxon>
        <taxon>Archaeoglobaceae</taxon>
        <taxon>Archaeoglobus</taxon>
    </lineage>
</organism>
<evidence type="ECO:0000313" key="3">
    <source>
        <dbReference type="Proteomes" id="UP000028501"/>
    </source>
</evidence>
<dbReference type="HOGENOM" id="CLU_1063957_0_0_2"/>
<dbReference type="KEGG" id="afg:AFULGI_00025900"/>
<dbReference type="Proteomes" id="UP000028501">
    <property type="component" value="Chromosome"/>
</dbReference>
<dbReference type="AlphaFoldDB" id="A0A075WFZ7"/>
<dbReference type="GeneID" id="24796056"/>